<dbReference type="Gene3D" id="3.40.50.150">
    <property type="entry name" value="Vaccinia Virus protein VP39"/>
    <property type="match status" value="1"/>
</dbReference>
<name>A0ABW8ALL7_9ACTN</name>
<dbReference type="PANTHER" id="PTHR43317:SF1">
    <property type="entry name" value="THERMOSPERMINE SYNTHASE ACAULIS5"/>
    <property type="match status" value="1"/>
</dbReference>
<dbReference type="SUPFAM" id="SSF53335">
    <property type="entry name" value="S-adenosyl-L-methionine-dependent methyltransferases"/>
    <property type="match status" value="1"/>
</dbReference>
<keyword evidence="1" id="KW-0620">Polyamine biosynthesis</keyword>
<reference evidence="2 3" key="1">
    <citation type="submission" date="2024-10" db="EMBL/GenBank/DDBJ databases">
        <title>The Natural Products Discovery Center: Release of the First 8490 Sequenced Strains for Exploring Actinobacteria Biosynthetic Diversity.</title>
        <authorList>
            <person name="Kalkreuter E."/>
            <person name="Kautsar S.A."/>
            <person name="Yang D."/>
            <person name="Bader C.D."/>
            <person name="Teijaro C.N."/>
            <person name="Fluegel L."/>
            <person name="Davis C.M."/>
            <person name="Simpson J.R."/>
            <person name="Lauterbach L."/>
            <person name="Steele A.D."/>
            <person name="Gui C."/>
            <person name="Meng S."/>
            <person name="Li G."/>
            <person name="Viehrig K."/>
            <person name="Ye F."/>
            <person name="Su P."/>
            <person name="Kiefer A.F."/>
            <person name="Nichols A."/>
            <person name="Cepeda A.J."/>
            <person name="Yan W."/>
            <person name="Fan B."/>
            <person name="Jiang Y."/>
            <person name="Adhikari A."/>
            <person name="Zheng C.-J."/>
            <person name="Schuster L."/>
            <person name="Cowan T.M."/>
            <person name="Smanski M.J."/>
            <person name="Chevrette M.G."/>
            <person name="De Carvalho L.P.S."/>
            <person name="Shen B."/>
        </authorList>
    </citation>
    <scope>NUCLEOTIDE SEQUENCE [LARGE SCALE GENOMIC DNA]</scope>
    <source>
        <strain evidence="2 3">NPDC049639</strain>
    </source>
</reference>
<dbReference type="RefSeq" id="WP_398278523.1">
    <property type="nucleotide sequence ID" value="NZ_JBITLV010000002.1"/>
</dbReference>
<gene>
    <name evidence="2" type="ORF">ACIB24_09315</name>
</gene>
<proteinExistence type="predicted"/>
<dbReference type="Pfam" id="PF01564">
    <property type="entry name" value="Spermine_synth"/>
    <property type="match status" value="1"/>
</dbReference>
<dbReference type="Proteomes" id="UP001612915">
    <property type="component" value="Unassembled WGS sequence"/>
</dbReference>
<evidence type="ECO:0000313" key="3">
    <source>
        <dbReference type="Proteomes" id="UP001612915"/>
    </source>
</evidence>
<dbReference type="PANTHER" id="PTHR43317">
    <property type="entry name" value="THERMOSPERMINE SYNTHASE ACAULIS5"/>
    <property type="match status" value="1"/>
</dbReference>
<dbReference type="CDD" id="cd02440">
    <property type="entry name" value="AdoMet_MTases"/>
    <property type="match status" value="1"/>
</dbReference>
<keyword evidence="3" id="KW-1185">Reference proteome</keyword>
<protein>
    <submittedName>
        <fullName evidence="2">Spermidine synthase</fullName>
    </submittedName>
</protein>
<evidence type="ECO:0000313" key="2">
    <source>
        <dbReference type="EMBL" id="MFI7587259.1"/>
    </source>
</evidence>
<evidence type="ECO:0000256" key="1">
    <source>
        <dbReference type="ARBA" id="ARBA00023115"/>
    </source>
</evidence>
<organism evidence="2 3">
    <name type="scientific">Spongisporangium articulatum</name>
    <dbReference type="NCBI Taxonomy" id="3362603"/>
    <lineage>
        <taxon>Bacteria</taxon>
        <taxon>Bacillati</taxon>
        <taxon>Actinomycetota</taxon>
        <taxon>Actinomycetes</taxon>
        <taxon>Kineosporiales</taxon>
        <taxon>Kineosporiaceae</taxon>
        <taxon>Spongisporangium</taxon>
    </lineage>
</organism>
<accession>A0ABW8ALL7</accession>
<comment type="caution">
    <text evidence="2">The sequence shown here is derived from an EMBL/GenBank/DDBJ whole genome shotgun (WGS) entry which is preliminary data.</text>
</comment>
<dbReference type="InterPro" id="IPR029063">
    <property type="entry name" value="SAM-dependent_MTases_sf"/>
</dbReference>
<sequence length="285" mass="30090">MAGRRVRPVRADVTAGVAELVPDPDSSTAWLLAVDGTPQSHVDLADPLRLEFEYVRWIARLIDAMAPAGERLSVLHLGGGAWTLPRYVAATRPGSDQRVVELDAGLVEFVREHLPLPPRSGVRVRVADAREVLTTVRAASFDLVVLDCFTGAQVPAHLTSRECFELAAAALRPGGFLAVNVADGSQLRFTRAEAATVAGVFPEAALISTPLVMRGRRFGNVVLIGSPGGSVPPDLARSLLIDPVPARLRDRAQLTAFVAGAAPITDATAAASPAPPPGWLSDLAR</sequence>
<dbReference type="EMBL" id="JBITLV010000002">
    <property type="protein sequence ID" value="MFI7587259.1"/>
    <property type="molecule type" value="Genomic_DNA"/>
</dbReference>
<dbReference type="NCBIfam" id="NF037959">
    <property type="entry name" value="MFS_SpdSyn"/>
    <property type="match status" value="1"/>
</dbReference>